<protein>
    <submittedName>
        <fullName evidence="4">Multidrug resistance protein MdtA</fullName>
    </submittedName>
</protein>
<name>A0A5J4QIM8_9ZZZZ</name>
<dbReference type="GO" id="GO:0030313">
    <property type="term" value="C:cell envelope"/>
    <property type="evidence" value="ECO:0007669"/>
    <property type="project" value="TreeGrafter"/>
</dbReference>
<sequence>MKKHIFVFVMVAMCLSGCNGHEHNHDDGEQEHEHAHKQNHTHEGEGHDEHPDEIEFTKAQAEAAGLQIQTVAPGTFKQVIKTSGQILAAQGDETMVVATSNGVISFAGTAVADGAAVRLGESIATISAKNLLEGDPTEKVRIEYETALKEYRRAEELIKDNIISAKDFEQIRQRYETAGTAYKAHADNATPNGVKVTAPLTGYIKSKWVNQGEYVSVGQPIVVISQNKLLQLRAEVPEKYYSYLKGIHDANFKSAYDSHTVYKLSELNGRLLSFGKASDVTSFYIPITFEFNNTGEIIPGSFVEVYLLSTVQNNVIFVPISALTEEQGLYFVYLQLEDEVYKKQEVVPGEDDGERVRILSGLKPGDRIVAKGVYQVKLAATSSIVPEAHTHSH</sequence>
<dbReference type="GO" id="GO:0060003">
    <property type="term" value="P:copper ion export"/>
    <property type="evidence" value="ECO:0007669"/>
    <property type="project" value="TreeGrafter"/>
</dbReference>
<dbReference type="GO" id="GO:0016020">
    <property type="term" value="C:membrane"/>
    <property type="evidence" value="ECO:0007669"/>
    <property type="project" value="InterPro"/>
</dbReference>
<keyword evidence="1" id="KW-0813">Transport</keyword>
<dbReference type="Gene3D" id="1.10.287.470">
    <property type="entry name" value="Helix hairpin bin"/>
    <property type="match status" value="1"/>
</dbReference>
<gene>
    <name evidence="4" type="ORF">EZS27_029446</name>
</gene>
<organism evidence="4">
    <name type="scientific">termite gut metagenome</name>
    <dbReference type="NCBI Taxonomy" id="433724"/>
    <lineage>
        <taxon>unclassified sequences</taxon>
        <taxon>metagenomes</taxon>
        <taxon>organismal metagenomes</taxon>
    </lineage>
</organism>
<dbReference type="InterPro" id="IPR058649">
    <property type="entry name" value="CzcB_C"/>
</dbReference>
<proteinExistence type="predicted"/>
<feature type="region of interest" description="Disordered" evidence="2">
    <location>
        <begin position="24"/>
        <end position="51"/>
    </location>
</feature>
<dbReference type="PANTHER" id="PTHR30097">
    <property type="entry name" value="CATION EFFLUX SYSTEM PROTEIN CUSB"/>
    <property type="match status" value="1"/>
</dbReference>
<dbReference type="Gene3D" id="2.40.50.100">
    <property type="match status" value="1"/>
</dbReference>
<dbReference type="InterPro" id="IPR051909">
    <property type="entry name" value="MFP_Cation_Efflux"/>
</dbReference>
<dbReference type="NCBIfam" id="TIGR01730">
    <property type="entry name" value="RND_mfp"/>
    <property type="match status" value="1"/>
</dbReference>
<evidence type="ECO:0000313" key="4">
    <source>
        <dbReference type="EMBL" id="KAA6320828.1"/>
    </source>
</evidence>
<evidence type="ECO:0000256" key="2">
    <source>
        <dbReference type="SAM" id="MobiDB-lite"/>
    </source>
</evidence>
<evidence type="ECO:0000259" key="3">
    <source>
        <dbReference type="Pfam" id="PF25975"/>
    </source>
</evidence>
<evidence type="ECO:0000256" key="1">
    <source>
        <dbReference type="ARBA" id="ARBA00022448"/>
    </source>
</evidence>
<accession>A0A5J4QIM8</accession>
<dbReference type="EMBL" id="SNRY01003477">
    <property type="protein sequence ID" value="KAA6320828.1"/>
    <property type="molecule type" value="Genomic_DNA"/>
</dbReference>
<dbReference type="InterPro" id="IPR006143">
    <property type="entry name" value="RND_pump_MFP"/>
</dbReference>
<dbReference type="SUPFAM" id="SSF111369">
    <property type="entry name" value="HlyD-like secretion proteins"/>
    <property type="match status" value="1"/>
</dbReference>
<reference evidence="4" key="1">
    <citation type="submission" date="2019-03" db="EMBL/GenBank/DDBJ databases">
        <title>Single cell metagenomics reveals metabolic interactions within the superorganism composed of flagellate Streblomastix strix and complex community of Bacteroidetes bacteria on its surface.</title>
        <authorList>
            <person name="Treitli S.C."/>
            <person name="Kolisko M."/>
            <person name="Husnik F."/>
            <person name="Keeling P."/>
            <person name="Hampl V."/>
        </authorList>
    </citation>
    <scope>NUCLEOTIDE SEQUENCE</scope>
    <source>
        <strain evidence="4">STM</strain>
    </source>
</reference>
<dbReference type="GO" id="GO:0015679">
    <property type="term" value="P:plasma membrane copper ion transport"/>
    <property type="evidence" value="ECO:0007669"/>
    <property type="project" value="TreeGrafter"/>
</dbReference>
<dbReference type="Gene3D" id="2.40.420.20">
    <property type="match status" value="1"/>
</dbReference>
<dbReference type="Gene3D" id="2.40.30.170">
    <property type="match status" value="1"/>
</dbReference>
<feature type="domain" description="CzcB-like C-terminal circularly permuted SH3-like" evidence="3">
    <location>
        <begin position="317"/>
        <end position="377"/>
    </location>
</feature>
<dbReference type="GO" id="GO:0022857">
    <property type="term" value="F:transmembrane transporter activity"/>
    <property type="evidence" value="ECO:0007669"/>
    <property type="project" value="InterPro"/>
</dbReference>
<dbReference type="Pfam" id="PF25975">
    <property type="entry name" value="CzcB_C"/>
    <property type="match status" value="1"/>
</dbReference>
<dbReference type="AlphaFoldDB" id="A0A5J4QIM8"/>
<comment type="caution">
    <text evidence="4">The sequence shown here is derived from an EMBL/GenBank/DDBJ whole genome shotgun (WGS) entry which is preliminary data.</text>
</comment>
<dbReference type="PANTHER" id="PTHR30097:SF4">
    <property type="entry name" value="SLR6042 PROTEIN"/>
    <property type="match status" value="1"/>
</dbReference>